<organism evidence="3">
    <name type="scientific">Rhodococcus hoagii (strain 103S)</name>
    <name type="common">Rhodococcus equi</name>
    <dbReference type="NCBI Taxonomy" id="685727"/>
    <lineage>
        <taxon>Bacteria</taxon>
        <taxon>Bacillati</taxon>
        <taxon>Actinomycetota</taxon>
        <taxon>Actinomycetes</taxon>
        <taxon>Mycobacteriales</taxon>
        <taxon>Nocardiaceae</taxon>
        <taxon>Prescottella</taxon>
    </lineage>
</organism>
<proteinExistence type="predicted"/>
<evidence type="ECO:0008006" key="5">
    <source>
        <dbReference type="Google" id="ProtNLM"/>
    </source>
</evidence>
<evidence type="ECO:0000313" key="4">
    <source>
        <dbReference type="Proteomes" id="UP000006892"/>
    </source>
</evidence>
<dbReference type="Pfam" id="PF07510">
    <property type="entry name" value="GmrSD_C"/>
    <property type="match status" value="1"/>
</dbReference>
<dbReference type="InterPro" id="IPR004919">
    <property type="entry name" value="GmrSD_N"/>
</dbReference>
<gene>
    <name evidence="3" type="ordered locus">REQ_16540</name>
</gene>
<dbReference type="EMBL" id="FN563149">
    <property type="protein sequence ID" value="CBH47727.1"/>
    <property type="molecule type" value="Genomic_DNA"/>
</dbReference>
<dbReference type="RefSeq" id="WP_013415559.1">
    <property type="nucleotide sequence ID" value="NC_014659.1"/>
</dbReference>
<feature type="domain" description="GmrSD restriction endonucleases N-terminal" evidence="1">
    <location>
        <begin position="8"/>
        <end position="215"/>
    </location>
</feature>
<accession>A0A3S5Y5D6</accession>
<feature type="domain" description="GmrSD restriction endonucleases C-terminal" evidence="2">
    <location>
        <begin position="405"/>
        <end position="545"/>
    </location>
</feature>
<dbReference type="InterPro" id="IPR011089">
    <property type="entry name" value="GmrSD_C"/>
</dbReference>
<name>A0A3S5Y5D6_RHOH1</name>
<evidence type="ECO:0000313" key="3">
    <source>
        <dbReference type="EMBL" id="CBH47727.1"/>
    </source>
</evidence>
<sequence>MKGSIRRITELFDGNSKHLLIPVYQRNYDWKLKHCARLFDDLVDIVRQDRETHFFGAIVGHPEDSFTYVVIDGQQRLTTSSLLMLALVHSLEDGTVTSKDANLATKIRDSYLVLKDKHAAVKFKLKPVKNDNDAYSRLLRGDTPIESSTVTANYRYFRERIAAGELDGDQIWEAIFRLQVMALDLEKQDDPQRIFESINSTGLELSEADKIRNVVLMHQPSHEQEDLYENYWNRIEQAVDYRTDWFIRFYLVSKTGKTPRQDAVYEAFRDYQKNAKSSTGEILSEMRDYAEYSHELNTASTGIAAADKRLRRFNMVKHDVTLPLTMPLLGQVKAGTVSAEDFTAVIVILDSYLFRRFVSGVPTHGLNKIFATLYSEIHRLRGEGDRFSDVLAYSLRRRTASGRFPTDDEFKESFATRNLYNIKGENRSYLFECLENNWSNDTHDIAQALESQAISIEHIMPQTLTSAWRQDLGPDAEEIHATWCNRIGNLTVTGYNSSYSNSRFADKKKRDNGFDASPYRLNALLKSSDEWTVAQLEERTQALTAVALKYWPLPSTDFEPYVPPLPTVPMGDDESFTNRTIVAFELGDTRKTVASWKDAFVEVIRLLVDERREEVFAYAAESNDLTMVEDSYEIPSWESQVVPGLTVMTASSTRSKLATLRKLFNHLDVDTDDLVFTLRNTVAAESEETVDEPGPFAELTKFLPSLEELSSTAATAEDTRDLRDEFTKAFARFTVANPQAALPGRNLPDVETDGFIENATADDILAALSMMFQVEGLMPQFHRLIASGTVVRWLAVLVSNGPGFSDRHHDATVGAPSADTPAGAPRVVALTPRWQALVDATVSDAEKALVVSLAESGVDVPTPALGYETDAGDVLDLAWADFRVGVVIEDQPELTHTMSGLGWTMCPPDAGRIVEALKKNGVV</sequence>
<dbReference type="PANTHER" id="PTHR35149">
    <property type="entry name" value="SLL5132 PROTEIN"/>
    <property type="match status" value="1"/>
</dbReference>
<evidence type="ECO:0000259" key="2">
    <source>
        <dbReference type="Pfam" id="PF07510"/>
    </source>
</evidence>
<dbReference type="Pfam" id="PF03235">
    <property type="entry name" value="GmrSD_N"/>
    <property type="match status" value="1"/>
</dbReference>
<dbReference type="Proteomes" id="UP001154400">
    <property type="component" value="Chromosome"/>
</dbReference>
<evidence type="ECO:0000259" key="1">
    <source>
        <dbReference type="Pfam" id="PF03235"/>
    </source>
</evidence>
<dbReference type="AlphaFoldDB" id="A0A3S5Y5D6"/>
<dbReference type="PANTHER" id="PTHR35149:SF2">
    <property type="entry name" value="DUF262 DOMAIN-CONTAINING PROTEIN"/>
    <property type="match status" value="1"/>
</dbReference>
<protein>
    <recommendedName>
        <fullName evidence="5">DUF262 domain-containing protein</fullName>
    </recommendedName>
</protein>
<dbReference type="KEGG" id="req:REQ_16540"/>
<reference evidence="3" key="1">
    <citation type="journal article" date="2010" name="PLoS Genet.">
        <title>The genome of a pathogenic rhodococcus: cooptive virulence underpinned by key gene acquisitions.</title>
        <authorList>
            <person name="Letek M."/>
            <person name="Gonzalez P."/>
            <person name="Macarthur I."/>
            <person name="Rodriguez H."/>
            <person name="Freeman T.C."/>
            <person name="Valero-Rello A."/>
            <person name="Blanco M."/>
            <person name="Buckley T."/>
            <person name="Cherevach I."/>
            <person name="Fahey R."/>
            <person name="Hapeshi A."/>
            <person name="Holdstock J."/>
            <person name="Leadon D."/>
            <person name="Navas J."/>
            <person name="Ocampo A."/>
            <person name="Quail M.A."/>
            <person name="Sanders M."/>
            <person name="Scortti M.M."/>
            <person name="Prescott J.F."/>
            <person name="Fogarty U."/>
            <person name="Meijer W.G."/>
            <person name="Parkhill J."/>
            <person name="Bentley S.D."/>
            <person name="Vazquez-Boland J.A."/>
        </authorList>
    </citation>
    <scope>NUCLEOTIDE SEQUENCE [LARGE SCALE GENOMIC DNA]</scope>
    <source>
        <strain evidence="3 4">103S</strain>
    </source>
</reference>